<protein>
    <submittedName>
        <fullName evidence="1">Uncharacterized protein</fullName>
    </submittedName>
</protein>
<evidence type="ECO:0000313" key="1">
    <source>
        <dbReference type="EMBL" id="GAI59198.1"/>
    </source>
</evidence>
<sequence length="118" mass="11892">DIAVTHEVDPFVSAYPWTPGAGFGAKYGDPVAKPAGAGWGVAFCGSTDIAVAHSTDPRVSAYPWTPGAGFGAKYGDPAIKPAGDGNGVAFMVEEEPPPVGIENKSANMGSKMVAAGLI</sequence>
<proteinExistence type="predicted"/>
<name>X1PTN3_9ZZZZ</name>
<accession>X1PTN3</accession>
<reference evidence="1" key="1">
    <citation type="journal article" date="2014" name="Front. Microbiol.">
        <title>High frequency of phylogenetically diverse reductive dehalogenase-homologous genes in deep subseafloor sedimentary metagenomes.</title>
        <authorList>
            <person name="Kawai M."/>
            <person name="Futagami T."/>
            <person name="Toyoda A."/>
            <person name="Takaki Y."/>
            <person name="Nishi S."/>
            <person name="Hori S."/>
            <person name="Arai W."/>
            <person name="Tsubouchi T."/>
            <person name="Morono Y."/>
            <person name="Uchiyama I."/>
            <person name="Ito T."/>
            <person name="Fujiyama A."/>
            <person name="Inagaki F."/>
            <person name="Takami H."/>
        </authorList>
    </citation>
    <scope>NUCLEOTIDE SEQUENCE</scope>
    <source>
        <strain evidence="1">Expedition CK06-06</strain>
    </source>
</reference>
<feature type="non-terminal residue" evidence="1">
    <location>
        <position position="1"/>
    </location>
</feature>
<dbReference type="AlphaFoldDB" id="X1PTN3"/>
<gene>
    <name evidence="1" type="ORF">S12H4_09665</name>
</gene>
<comment type="caution">
    <text evidence="1">The sequence shown here is derived from an EMBL/GenBank/DDBJ whole genome shotgun (WGS) entry which is preliminary data.</text>
</comment>
<dbReference type="EMBL" id="BARW01003968">
    <property type="protein sequence ID" value="GAI59198.1"/>
    <property type="molecule type" value="Genomic_DNA"/>
</dbReference>
<organism evidence="1">
    <name type="scientific">marine sediment metagenome</name>
    <dbReference type="NCBI Taxonomy" id="412755"/>
    <lineage>
        <taxon>unclassified sequences</taxon>
        <taxon>metagenomes</taxon>
        <taxon>ecological metagenomes</taxon>
    </lineage>
</organism>